<evidence type="ECO:0000259" key="1">
    <source>
        <dbReference type="Pfam" id="PF17949"/>
    </source>
</evidence>
<proteinExistence type="predicted"/>
<keyword evidence="2" id="KW-1185">Reference proteome</keyword>
<dbReference type="Gene3D" id="3.40.50.10130">
    <property type="match status" value="1"/>
</dbReference>
<organism evidence="2 3">
    <name type="scientific">Hydra vulgaris</name>
    <name type="common">Hydra</name>
    <name type="synonym">Hydra attenuata</name>
    <dbReference type="NCBI Taxonomy" id="6087"/>
    <lineage>
        <taxon>Eukaryota</taxon>
        <taxon>Metazoa</taxon>
        <taxon>Cnidaria</taxon>
        <taxon>Hydrozoa</taxon>
        <taxon>Hydroidolina</taxon>
        <taxon>Anthoathecata</taxon>
        <taxon>Aplanulata</taxon>
        <taxon>Hydridae</taxon>
        <taxon>Hydra</taxon>
    </lineage>
</organism>
<dbReference type="Pfam" id="PF14520">
    <property type="entry name" value="HHH_5"/>
    <property type="match status" value="1"/>
</dbReference>
<dbReference type="SUPFAM" id="SSF47781">
    <property type="entry name" value="RuvA domain 2-like"/>
    <property type="match status" value="1"/>
</dbReference>
<dbReference type="PANTHER" id="PTHR31786">
    <property type="entry name" value="FANCONI ANEMIA CORE COMPLEX-ASSOCIATED PROTEIN 24"/>
    <property type="match status" value="1"/>
</dbReference>
<protein>
    <submittedName>
        <fullName evidence="3">Fanconi anemia core complex-associated protein 24</fullName>
    </submittedName>
</protein>
<dbReference type="RefSeq" id="XP_065675205.1">
    <property type="nucleotide sequence ID" value="XM_065819133.1"/>
</dbReference>
<name>A0ABM4DKY7_HYDVU</name>
<evidence type="ECO:0000313" key="3">
    <source>
        <dbReference type="RefSeq" id="XP_065675205.1"/>
    </source>
</evidence>
<dbReference type="InterPro" id="IPR040646">
    <property type="entry name" value="PND"/>
</dbReference>
<dbReference type="Gene3D" id="1.10.150.20">
    <property type="entry name" value="5' to 3' exonuclease, C-terminal subdomain"/>
    <property type="match status" value="1"/>
</dbReference>
<dbReference type="PANTHER" id="PTHR31786:SF2">
    <property type="entry name" value="FANCONI ANEMIA CORE COMPLEX-ASSOCIATED PROTEIN 24"/>
    <property type="match status" value="1"/>
</dbReference>
<dbReference type="InterPro" id="IPR026985">
    <property type="entry name" value="FAAP24"/>
</dbReference>
<dbReference type="Proteomes" id="UP001652625">
    <property type="component" value="Chromosome 15"/>
</dbReference>
<sequence length="214" mass="23246">MHNNNAITPTQPSLRGSKIPNGHVVLNSKYYNSLVSKSLSGFGLKLLFDDTLGLIDCYPSNSCAVIIAHEADLVAESELQVKVQKLSKFADKKVILAESTEISDQYFKRLQLKMLGSVVQVIPFTCVQDIGILIHQLGNSESKSYVKPTKSLPVEDSLLSFVLLFPGVGEKKAIELLKTFKSLSAIINAPLNDLAKVVGNSTAETIKTALLEEG</sequence>
<dbReference type="Pfam" id="PF17949">
    <property type="entry name" value="PND"/>
    <property type="match status" value="1"/>
</dbReference>
<dbReference type="GeneID" id="100200972"/>
<feature type="domain" description="Fanconi anemia core complex-associated protein 24 pseudonuclease" evidence="1">
    <location>
        <begin position="17"/>
        <end position="137"/>
    </location>
</feature>
<dbReference type="InterPro" id="IPR010994">
    <property type="entry name" value="RuvA_2-like"/>
</dbReference>
<gene>
    <name evidence="3" type="primary">LOC100200972</name>
</gene>
<accession>A0ABM4DKY7</accession>
<reference evidence="3" key="1">
    <citation type="submission" date="2025-08" db="UniProtKB">
        <authorList>
            <consortium name="RefSeq"/>
        </authorList>
    </citation>
    <scope>IDENTIFICATION</scope>
</reference>
<evidence type="ECO:0000313" key="2">
    <source>
        <dbReference type="Proteomes" id="UP001652625"/>
    </source>
</evidence>